<protein>
    <recommendedName>
        <fullName evidence="4">Prenyltransferase</fullName>
    </recommendedName>
</protein>
<feature type="transmembrane region" description="Helical" evidence="1">
    <location>
        <begin position="129"/>
        <end position="148"/>
    </location>
</feature>
<keyword evidence="3" id="KW-1185">Reference proteome</keyword>
<dbReference type="EMBL" id="CP018153">
    <property type="protein sequence ID" value="APG61128.1"/>
    <property type="molecule type" value="Genomic_DNA"/>
</dbReference>
<feature type="transmembrane region" description="Helical" evidence="1">
    <location>
        <begin position="98"/>
        <end position="117"/>
    </location>
</feature>
<dbReference type="RefSeq" id="WP_072553819.1">
    <property type="nucleotide sequence ID" value="NZ_CP018153.1"/>
</dbReference>
<feature type="transmembrane region" description="Helical" evidence="1">
    <location>
        <begin position="254"/>
        <end position="273"/>
    </location>
</feature>
<dbReference type="KEGG" id="grl:LPB144_12275"/>
<reference evidence="2 3" key="1">
    <citation type="submission" date="2016-11" db="EMBL/GenBank/DDBJ databases">
        <title>Gramella sp. LPB0144 isolated from marine environment.</title>
        <authorList>
            <person name="Kim E."/>
            <person name="Yi H."/>
        </authorList>
    </citation>
    <scope>NUCLEOTIDE SEQUENCE [LARGE SCALE GENOMIC DNA]</scope>
    <source>
        <strain evidence="2 3">LPB0144</strain>
    </source>
</reference>
<accession>A0A1L3J7M6</accession>
<evidence type="ECO:0000313" key="2">
    <source>
        <dbReference type="EMBL" id="APG61128.1"/>
    </source>
</evidence>
<feature type="transmembrane region" description="Helical" evidence="1">
    <location>
        <begin position="225"/>
        <end position="242"/>
    </location>
</feature>
<sequence length="274" mass="31210">MRYLKNAFDLYINSSIHVSLSVVALSLISIFEYGLTLDLEFILFIFLASITGYNFVKYAGVAKLHHLSLARNLRLIQLFSLLCFIGLVFLIFKLELRVVIAGGILGLITILYALPVFGKERNLRKVAGLKIFVIALVWAGSTVILPLVNEADVLSLQYLVGFFQRIAFIVVLTLPFEIRDLDYDEESLGTIPQKIGIHKTKLFGSFLLLLIFMIELFRSNFQSSGFLSLVSVLVVSGIFLWRSKREQSEYYSSFWVEAIPILYLGIFIVFRHYL</sequence>
<proteinExistence type="predicted"/>
<feature type="transmembrane region" description="Helical" evidence="1">
    <location>
        <begin position="202"/>
        <end position="219"/>
    </location>
</feature>
<feature type="transmembrane region" description="Helical" evidence="1">
    <location>
        <begin position="12"/>
        <end position="35"/>
    </location>
</feature>
<organism evidence="2 3">
    <name type="scientific">Christiangramia salexigens</name>
    <dbReference type="NCBI Taxonomy" id="1913577"/>
    <lineage>
        <taxon>Bacteria</taxon>
        <taxon>Pseudomonadati</taxon>
        <taxon>Bacteroidota</taxon>
        <taxon>Flavobacteriia</taxon>
        <taxon>Flavobacteriales</taxon>
        <taxon>Flavobacteriaceae</taxon>
        <taxon>Christiangramia</taxon>
    </lineage>
</organism>
<keyword evidence="1" id="KW-0812">Transmembrane</keyword>
<evidence type="ECO:0000256" key="1">
    <source>
        <dbReference type="SAM" id="Phobius"/>
    </source>
</evidence>
<name>A0A1L3J7M6_9FLAO</name>
<keyword evidence="1" id="KW-1133">Transmembrane helix</keyword>
<evidence type="ECO:0008006" key="4">
    <source>
        <dbReference type="Google" id="ProtNLM"/>
    </source>
</evidence>
<dbReference type="AlphaFoldDB" id="A0A1L3J7M6"/>
<feature type="transmembrane region" description="Helical" evidence="1">
    <location>
        <begin position="154"/>
        <end position="174"/>
    </location>
</feature>
<dbReference type="Proteomes" id="UP000182510">
    <property type="component" value="Chromosome"/>
</dbReference>
<evidence type="ECO:0000313" key="3">
    <source>
        <dbReference type="Proteomes" id="UP000182510"/>
    </source>
</evidence>
<keyword evidence="1" id="KW-0472">Membrane</keyword>
<dbReference type="STRING" id="1913577.LPB144_12275"/>
<feature type="transmembrane region" description="Helical" evidence="1">
    <location>
        <begin position="41"/>
        <end position="61"/>
    </location>
</feature>
<gene>
    <name evidence="2" type="ORF">LPB144_12275</name>
</gene>
<dbReference type="OrthoDB" id="1467772at2"/>
<feature type="transmembrane region" description="Helical" evidence="1">
    <location>
        <begin position="73"/>
        <end position="92"/>
    </location>
</feature>